<evidence type="ECO:0000313" key="9">
    <source>
        <dbReference type="EMBL" id="MFC6043777.1"/>
    </source>
</evidence>
<comment type="caution">
    <text evidence="9">The sequence shown here is derived from an EMBL/GenBank/DDBJ whole genome shotgun (WGS) entry which is preliminary data.</text>
</comment>
<evidence type="ECO:0000259" key="8">
    <source>
        <dbReference type="Pfam" id="PF02687"/>
    </source>
</evidence>
<dbReference type="RefSeq" id="WP_379154120.1">
    <property type="nucleotide sequence ID" value="NZ_JBHSRJ010000004.1"/>
</dbReference>
<keyword evidence="3 6" id="KW-0812">Transmembrane</keyword>
<feature type="transmembrane region" description="Helical" evidence="6">
    <location>
        <begin position="451"/>
        <end position="479"/>
    </location>
</feature>
<feature type="signal peptide" evidence="7">
    <location>
        <begin position="1"/>
        <end position="25"/>
    </location>
</feature>
<keyword evidence="7" id="KW-0732">Signal</keyword>
<evidence type="ECO:0000256" key="5">
    <source>
        <dbReference type="ARBA" id="ARBA00023136"/>
    </source>
</evidence>
<feature type="transmembrane region" description="Helical" evidence="6">
    <location>
        <begin position="935"/>
        <end position="962"/>
    </location>
</feature>
<evidence type="ECO:0000256" key="4">
    <source>
        <dbReference type="ARBA" id="ARBA00022989"/>
    </source>
</evidence>
<keyword evidence="10" id="KW-1185">Reference proteome</keyword>
<comment type="subcellular location">
    <subcellularLocation>
        <location evidence="1">Cell membrane</location>
        <topology evidence="1">Multi-pass membrane protein</topology>
    </subcellularLocation>
</comment>
<dbReference type="InterPro" id="IPR038766">
    <property type="entry name" value="Membrane_comp_ABC_pdt"/>
</dbReference>
<feature type="transmembrane region" description="Helical" evidence="6">
    <location>
        <begin position="421"/>
        <end position="445"/>
    </location>
</feature>
<dbReference type="PANTHER" id="PTHR30287:SF2">
    <property type="entry name" value="BLL1001 PROTEIN"/>
    <property type="match status" value="1"/>
</dbReference>
<reference evidence="10" key="1">
    <citation type="journal article" date="2019" name="Int. J. Syst. Evol. Microbiol.">
        <title>The Global Catalogue of Microorganisms (GCM) 10K type strain sequencing project: providing services to taxonomists for standard genome sequencing and annotation.</title>
        <authorList>
            <consortium name="The Broad Institute Genomics Platform"/>
            <consortium name="The Broad Institute Genome Sequencing Center for Infectious Disease"/>
            <person name="Wu L."/>
            <person name="Ma J."/>
        </authorList>
    </citation>
    <scope>NUCLEOTIDE SEQUENCE [LARGE SCALE GENOMIC DNA]</scope>
    <source>
        <strain evidence="10">CCUG 54522</strain>
    </source>
</reference>
<dbReference type="PANTHER" id="PTHR30287">
    <property type="entry name" value="MEMBRANE COMPONENT OF PREDICTED ABC SUPERFAMILY METABOLITE UPTAKE TRANSPORTER"/>
    <property type="match status" value="1"/>
</dbReference>
<feature type="transmembrane region" description="Helical" evidence="6">
    <location>
        <begin position="342"/>
        <end position="365"/>
    </location>
</feature>
<sequence length="1022" mass="107068">MRRWRYRPLQAAAVAALAALMTACAAFAPLYYRAMQQALTDITISGATVTDTSVQLSMTPGDEFYDTGPLLQPEEIARQLPAAYRSNFHEPVLGYSADAGVLPGGLTDPYGDLIWRSGQCDHLTFTDGGCPAAAGEIAVSAADVEHFGLKVGSTVRIAGATAQNGSSSVARLKVVGVYEQQVSDYWFGQPLTGRSGVVISTGAPAPPQHDVWITSRDSFDTELVDARSSSAGYLIDDDAVGVDELLALGPAVDDLAHRRPDVGVTPVKVVSGLPDLASGVQEQIDQSRVTVPLLMAQLCLLAIVVLWLVLLAITEQRRPEVALARLRGRGRRGARRLLLDELLPITLLALVPGALLAMLAAWVVPKVLLPGSVRFELGWPFLGALLASGVVLAAVTLVAVTRVAREPVDQLLRRVPPRSTGWALGAADAIVIAGTGGVVVVFATGGLDGPIALAAPGLLAIVVGLVLAHLTTPTAALLGRRQLRRGRVRAGVSLLDAARSPATRRIIAIVTLASALAVFSADALIVGQRNRTTAAAQEAGAPRVLDVDSNDLAGVRAALDEVDPEGDDVTPVVRVHPPGDDAPDTLAVIASSFRDIALFPGGGPSDSLWDKLAPPDAPPIDLVGTELDIDADDSTLTSKRVDGKSHPVTLGIDLVNQAGETLHTTLGTFPRESAHRHFHHLVSCSEGCHVTGVWTSTLPGATIVGAVTLRNLTARPSGEVVPLGPAEQWTKFFSTDSGVVEPSSTTPDELTAKFQGKGVSPMTMYQRWLPTIVPALVSGPLPAGGSGNQFTLAGLDGEGQPAVKVGSLERVPASEPNTYVTDLESLQRGRSVLATDRLQVWFGDDDPALLDRVTDALAERDIAVAGTTTLRDIKRSYDESSAAWSLQLAALVGAVALLIALLVLVVSAVSGWRFRTRDFAALRMSGVPRRSIRSVAVAAQFPAVLVGVAAGALSGLFGAQLAMPIVPLFATAPEVSTLDLSAAWWAVVVAVVLSLVVLGAGSVIIGRALASRAELRRLRETL</sequence>
<proteinExistence type="predicted"/>
<evidence type="ECO:0000256" key="3">
    <source>
        <dbReference type="ARBA" id="ARBA00022692"/>
    </source>
</evidence>
<feature type="domain" description="ABC3 transporter permease C-terminal" evidence="8">
    <location>
        <begin position="891"/>
        <end position="1008"/>
    </location>
</feature>
<accession>A0ABW1LKW0</accession>
<feature type="transmembrane region" description="Helical" evidence="6">
    <location>
        <begin position="884"/>
        <end position="914"/>
    </location>
</feature>
<dbReference type="PROSITE" id="PS51257">
    <property type="entry name" value="PROKAR_LIPOPROTEIN"/>
    <property type="match status" value="1"/>
</dbReference>
<evidence type="ECO:0000256" key="1">
    <source>
        <dbReference type="ARBA" id="ARBA00004651"/>
    </source>
</evidence>
<feature type="transmembrane region" description="Helical" evidence="6">
    <location>
        <begin position="982"/>
        <end position="1010"/>
    </location>
</feature>
<feature type="transmembrane region" description="Helical" evidence="6">
    <location>
        <begin position="377"/>
        <end position="400"/>
    </location>
</feature>
<evidence type="ECO:0000256" key="6">
    <source>
        <dbReference type="SAM" id="Phobius"/>
    </source>
</evidence>
<gene>
    <name evidence="9" type="ORF">ACFPYL_11855</name>
</gene>
<feature type="chain" id="PRO_5045457260" evidence="7">
    <location>
        <begin position="26"/>
        <end position="1022"/>
    </location>
</feature>
<protein>
    <submittedName>
        <fullName evidence="9">FtsX-like permease family protein</fullName>
    </submittedName>
</protein>
<keyword evidence="4 6" id="KW-1133">Transmembrane helix</keyword>
<dbReference type="Pfam" id="PF02687">
    <property type="entry name" value="FtsX"/>
    <property type="match status" value="2"/>
</dbReference>
<feature type="transmembrane region" description="Helical" evidence="6">
    <location>
        <begin position="506"/>
        <end position="527"/>
    </location>
</feature>
<name>A0ABW1LKW0_9ACTN</name>
<keyword evidence="5 6" id="KW-0472">Membrane</keyword>
<dbReference type="InterPro" id="IPR003838">
    <property type="entry name" value="ABC3_permease_C"/>
</dbReference>
<dbReference type="Proteomes" id="UP001596135">
    <property type="component" value="Unassembled WGS sequence"/>
</dbReference>
<dbReference type="EMBL" id="JBHSRJ010000004">
    <property type="protein sequence ID" value="MFC6043777.1"/>
    <property type="molecule type" value="Genomic_DNA"/>
</dbReference>
<evidence type="ECO:0000256" key="2">
    <source>
        <dbReference type="ARBA" id="ARBA00022475"/>
    </source>
</evidence>
<evidence type="ECO:0000256" key="7">
    <source>
        <dbReference type="SAM" id="SignalP"/>
    </source>
</evidence>
<feature type="transmembrane region" description="Helical" evidence="6">
    <location>
        <begin position="293"/>
        <end position="313"/>
    </location>
</feature>
<feature type="domain" description="ABC3 transporter permease C-terminal" evidence="8">
    <location>
        <begin position="294"/>
        <end position="400"/>
    </location>
</feature>
<keyword evidence="2" id="KW-1003">Cell membrane</keyword>
<evidence type="ECO:0000313" key="10">
    <source>
        <dbReference type="Proteomes" id="UP001596135"/>
    </source>
</evidence>
<organism evidence="9 10">
    <name type="scientific">Nocardioides hankookensis</name>
    <dbReference type="NCBI Taxonomy" id="443157"/>
    <lineage>
        <taxon>Bacteria</taxon>
        <taxon>Bacillati</taxon>
        <taxon>Actinomycetota</taxon>
        <taxon>Actinomycetes</taxon>
        <taxon>Propionibacteriales</taxon>
        <taxon>Nocardioidaceae</taxon>
        <taxon>Nocardioides</taxon>
    </lineage>
</organism>